<dbReference type="Proteomes" id="UP000683925">
    <property type="component" value="Unassembled WGS sequence"/>
</dbReference>
<protein>
    <submittedName>
        <fullName evidence="2">Uncharacterized protein</fullName>
    </submittedName>
</protein>
<comment type="caution">
    <text evidence="2">The sequence shown here is derived from an EMBL/GenBank/DDBJ whole genome shotgun (WGS) entry which is preliminary data.</text>
</comment>
<reference evidence="2" key="1">
    <citation type="submission" date="2021-01" db="EMBL/GenBank/DDBJ databases">
        <authorList>
            <consortium name="Genoscope - CEA"/>
            <person name="William W."/>
        </authorList>
    </citation>
    <scope>NUCLEOTIDE SEQUENCE</scope>
</reference>
<keyword evidence="3" id="KW-1185">Reference proteome</keyword>
<evidence type="ECO:0000313" key="2">
    <source>
        <dbReference type="EMBL" id="CAD8135014.1"/>
    </source>
</evidence>
<dbReference type="OrthoDB" id="1874341at2759"/>
<dbReference type="Pfam" id="PF09797">
    <property type="entry name" value="NatB_MDM20"/>
    <property type="match status" value="1"/>
</dbReference>
<sequence length="901" mass="106149">MMNQQSPFQSLFENIIGQMKRGESQSALIEIDRQLKKTKFNQTEKKQLQLLKGSILVQIGALGDATKILNDNLNQAELEVLQLYSNLCKDLNMMNNYFEKFKPQNLEQTKEFYSQSIQAHRFQEASTYAIKIFRAEGEKNQEYMMEYIVLLSQKEDMGGKITEMFVDKVAKNIKLENNLKLCTNEELGAQLIKFQLKFYQNNKNKNVDKVQQILDNHGSLFVEYQQNATISLWIYQNNPTDFTYEQTLKYHYQVYNSLATDQILINFECQEQLVLAFYTEPFQLEIEQIEKPFQIVPKDKLLSHIYNSCQLLLKTTKNSLALKQLLLISLKIINLSQNPNTEEILKLVELLFQQQGDKYTFCTELFKAIPKLKLHKEIYNTIQKVKTQSKSKEAETIAHINLKKLEIYISEDPTKYLDELVKLYQSHPVPEKVEKGDRLLQDEYLMIAIDILYDVNDFDKILRSLELIDLGLKNSPYNFDFLFRQIILLCELGQVEQAIESLTRLDIKGVQFDTLGMTFAKSFLEFGGNLDQVERKNQQALIFYLENVRESKKNLLTSFKMKNYVPFESFHQFENWISNSYIKLIYYFVQCTLFNERQKQQSNVEYFCQQIQNKLKSASTFSIQDTHFQSYFIREFSNSNQKYDNYIGIYKSQKQLLLETLFLTFNNEMNELKNDIQQIQSLVNVYKEIVNVQQNYNEVDLNYRNKLENQSLQIKYLEDYNEFINLERELRLSIARFYISLIQPQNDIPTNDFLVDLSKLQDLQKIIKKILNGQEMPTNSVRILNRFYKHTLPVLIVLIKQQAEIKQKLFSLQKKAQGDSKTILEKAHKQIVLTLTTLKDELVQSGTQQLMIIKNELPQYIRQQLNKTINNKELIQTLESNLQFQALSIQTVIEEKLKQMK</sequence>
<feature type="coiled-coil region" evidence="1">
    <location>
        <begin position="662"/>
        <end position="689"/>
    </location>
</feature>
<evidence type="ECO:0000256" key="1">
    <source>
        <dbReference type="SAM" id="Coils"/>
    </source>
</evidence>
<dbReference type="InterPro" id="IPR019183">
    <property type="entry name" value="NAA25_NatB_aux_su"/>
</dbReference>
<dbReference type="AlphaFoldDB" id="A0A8S1S7U5"/>
<keyword evidence="1" id="KW-0175">Coiled coil</keyword>
<gene>
    <name evidence="2" type="ORF">POCTA_138.1.T0060174</name>
</gene>
<dbReference type="EMBL" id="CAJJDP010000005">
    <property type="protein sequence ID" value="CAD8135014.1"/>
    <property type="molecule type" value="Genomic_DNA"/>
</dbReference>
<dbReference type="OMA" id="SIARFYI"/>
<accession>A0A8S1S7U5</accession>
<name>A0A8S1S7U5_PAROT</name>
<organism evidence="2 3">
    <name type="scientific">Paramecium octaurelia</name>
    <dbReference type="NCBI Taxonomy" id="43137"/>
    <lineage>
        <taxon>Eukaryota</taxon>
        <taxon>Sar</taxon>
        <taxon>Alveolata</taxon>
        <taxon>Ciliophora</taxon>
        <taxon>Intramacronucleata</taxon>
        <taxon>Oligohymenophorea</taxon>
        <taxon>Peniculida</taxon>
        <taxon>Parameciidae</taxon>
        <taxon>Paramecium</taxon>
    </lineage>
</organism>
<evidence type="ECO:0000313" key="3">
    <source>
        <dbReference type="Proteomes" id="UP000683925"/>
    </source>
</evidence>
<proteinExistence type="predicted"/>